<evidence type="ECO:0000256" key="2">
    <source>
        <dbReference type="SAM" id="Phobius"/>
    </source>
</evidence>
<dbReference type="Proteomes" id="UP000199546">
    <property type="component" value="Unassembled WGS sequence"/>
</dbReference>
<protein>
    <submittedName>
        <fullName evidence="3">Putative Holin-X, holin superfamily III</fullName>
    </submittedName>
</protein>
<accession>A0A1I7B0Y6</accession>
<reference evidence="4" key="1">
    <citation type="submission" date="2016-10" db="EMBL/GenBank/DDBJ databases">
        <authorList>
            <person name="Varghese N."/>
            <person name="Submissions S."/>
        </authorList>
    </citation>
    <scope>NUCLEOTIDE SEQUENCE [LARGE SCALE GENOMIC DNA]</scope>
    <source>
        <strain evidence="4">DSM 46136</strain>
    </source>
</reference>
<dbReference type="AlphaFoldDB" id="A0A1I7B0Y6"/>
<feature type="compositionally biased region" description="Polar residues" evidence="1">
    <location>
        <begin position="54"/>
        <end position="64"/>
    </location>
</feature>
<name>A0A1I7B0Y6_9ACTN</name>
<organism evidence="3 4">
    <name type="scientific">Geodermatophilus amargosae</name>
    <dbReference type="NCBI Taxonomy" id="1296565"/>
    <lineage>
        <taxon>Bacteria</taxon>
        <taxon>Bacillati</taxon>
        <taxon>Actinomycetota</taxon>
        <taxon>Actinomycetes</taxon>
        <taxon>Geodermatophilales</taxon>
        <taxon>Geodermatophilaceae</taxon>
        <taxon>Geodermatophilus</taxon>
    </lineage>
</organism>
<feature type="transmembrane region" description="Helical" evidence="2">
    <location>
        <begin position="165"/>
        <end position="187"/>
    </location>
</feature>
<keyword evidence="4" id="KW-1185">Reference proteome</keyword>
<keyword evidence="2" id="KW-1133">Transmembrane helix</keyword>
<dbReference type="STRING" id="1296565.SAMN05660657_03223"/>
<gene>
    <name evidence="3" type="ORF">SAMN05660657_03223</name>
</gene>
<dbReference type="InterPro" id="IPR009937">
    <property type="entry name" value="Phage_holin_3_6"/>
</dbReference>
<feature type="region of interest" description="Disordered" evidence="1">
    <location>
        <begin position="1"/>
        <end position="94"/>
    </location>
</feature>
<evidence type="ECO:0000313" key="3">
    <source>
        <dbReference type="EMBL" id="SFT80837.1"/>
    </source>
</evidence>
<evidence type="ECO:0000313" key="4">
    <source>
        <dbReference type="Proteomes" id="UP000199546"/>
    </source>
</evidence>
<sequence length="215" mass="22381">MSSPYSGATPVGGSGGYPPEPPQPNYAATPGYDQGATGYEQDATGYEQDATGATGYTQGSTEYTQGAGYDQSYGAHAGDRGTPMTEAGRPEVSGTSVGELISEVTTDLSVLMRQELALAKAEITVEAKKAGQGAGMFGAAGFAGYMVLMFLSFALWWALENVMDAGLAALIVAVLWGVIGAVAFVMGRKKFRQVNPKPERTVDTLQQVPGALKPH</sequence>
<evidence type="ECO:0000256" key="1">
    <source>
        <dbReference type="SAM" id="MobiDB-lite"/>
    </source>
</evidence>
<dbReference type="Pfam" id="PF07332">
    <property type="entry name" value="Phage_holin_3_6"/>
    <property type="match status" value="1"/>
</dbReference>
<proteinExistence type="predicted"/>
<feature type="transmembrane region" description="Helical" evidence="2">
    <location>
        <begin position="137"/>
        <end position="159"/>
    </location>
</feature>
<dbReference type="RefSeq" id="WP_245784762.1">
    <property type="nucleotide sequence ID" value="NZ_FPBA01000011.1"/>
</dbReference>
<dbReference type="EMBL" id="FPBA01000011">
    <property type="protein sequence ID" value="SFT80837.1"/>
    <property type="molecule type" value="Genomic_DNA"/>
</dbReference>
<keyword evidence="2" id="KW-0812">Transmembrane</keyword>
<keyword evidence="2" id="KW-0472">Membrane</keyword>